<dbReference type="InterPro" id="IPR004363">
    <property type="entry name" value="Methylgl_synth"/>
</dbReference>
<feature type="binding site" evidence="2">
    <location>
        <position position="98"/>
    </location>
    <ligand>
        <name>substrate</name>
    </ligand>
</feature>
<dbReference type="NCBIfam" id="NF003559">
    <property type="entry name" value="PRK05234.1"/>
    <property type="match status" value="1"/>
</dbReference>
<dbReference type="InterPro" id="IPR011607">
    <property type="entry name" value="MGS-like_dom"/>
</dbReference>
<accession>A0A7V4WLG4</accession>
<keyword evidence="2 5" id="KW-0456">Lyase</keyword>
<comment type="catalytic activity">
    <reaction evidence="2">
        <text>dihydroxyacetone phosphate = methylglyoxal + phosphate</text>
        <dbReference type="Rhea" id="RHEA:17937"/>
        <dbReference type="ChEBI" id="CHEBI:17158"/>
        <dbReference type="ChEBI" id="CHEBI:43474"/>
        <dbReference type="ChEBI" id="CHEBI:57642"/>
        <dbReference type="EC" id="4.2.3.3"/>
    </reaction>
</comment>
<gene>
    <name evidence="2" type="primary">mgsA</name>
    <name evidence="5" type="ORF">ENW11_06290</name>
</gene>
<dbReference type="EC" id="4.2.3.3" evidence="2"/>
<dbReference type="EMBL" id="DTIY01000043">
    <property type="protein sequence ID" value="HGY39393.1"/>
    <property type="molecule type" value="Genomic_DNA"/>
</dbReference>
<dbReference type="AlphaFoldDB" id="A0A7V4WLG4"/>
<feature type="binding site" evidence="2">
    <location>
        <begin position="65"/>
        <end position="66"/>
    </location>
    <ligand>
        <name>substrate</name>
    </ligand>
</feature>
<proteinExistence type="inferred from homology"/>
<comment type="function">
    <text evidence="2">Catalyzes the formation of methylglyoxal from dihydroxyacetone phosphate.</text>
</comment>
<reference evidence="5" key="1">
    <citation type="journal article" date="2020" name="mSystems">
        <title>Genome- and Community-Level Interaction Insights into Carbon Utilization and Element Cycling Functions of Hydrothermarchaeota in Hydrothermal Sediment.</title>
        <authorList>
            <person name="Zhou Z."/>
            <person name="Liu Y."/>
            <person name="Xu W."/>
            <person name="Pan J."/>
            <person name="Luo Z.H."/>
            <person name="Li M."/>
        </authorList>
    </citation>
    <scope>NUCLEOTIDE SEQUENCE [LARGE SCALE GENOMIC DNA]</scope>
    <source>
        <strain evidence="5">SpSt-82</strain>
    </source>
</reference>
<dbReference type="RefSeq" id="WP_427366197.1">
    <property type="nucleotide sequence ID" value="NZ_CP187957.1"/>
</dbReference>
<sequence>MKYREVLMTPQKRIALIAHDNKKDELLAWARFNRGTLSQHKLYATGTTGEILERELHLPIVKLESGPLGGDQQIGAKIAEGAIDFLIFFWDPLEPLPHDPDVKALLRIAVVWNIPVACNWASADFLISSPLMHEEYRRLVPDYSAYRERLKVKE</sequence>
<evidence type="ECO:0000259" key="4">
    <source>
        <dbReference type="PROSITE" id="PS51855"/>
    </source>
</evidence>
<dbReference type="Pfam" id="PF02142">
    <property type="entry name" value="MGS"/>
    <property type="match status" value="1"/>
</dbReference>
<dbReference type="GO" id="GO:0019242">
    <property type="term" value="P:methylglyoxal biosynthetic process"/>
    <property type="evidence" value="ECO:0007669"/>
    <property type="project" value="UniProtKB-UniRule"/>
</dbReference>
<protein>
    <recommendedName>
        <fullName evidence="2">Methylglyoxal synthase</fullName>
        <shortName evidence="2">MGS</shortName>
        <ecNumber evidence="2">4.2.3.3</ecNumber>
    </recommendedName>
</protein>
<dbReference type="PANTHER" id="PTHR30492">
    <property type="entry name" value="METHYLGLYOXAL SYNTHASE"/>
    <property type="match status" value="1"/>
</dbReference>
<dbReference type="SUPFAM" id="SSF52335">
    <property type="entry name" value="Methylglyoxal synthase-like"/>
    <property type="match status" value="1"/>
</dbReference>
<dbReference type="CDD" id="cd01422">
    <property type="entry name" value="MGS"/>
    <property type="match status" value="1"/>
</dbReference>
<dbReference type="GO" id="GO:0005829">
    <property type="term" value="C:cytosol"/>
    <property type="evidence" value="ECO:0007669"/>
    <property type="project" value="TreeGrafter"/>
</dbReference>
<evidence type="ECO:0000256" key="3">
    <source>
        <dbReference type="PIRSR" id="PIRSR006614-1"/>
    </source>
</evidence>
<comment type="caution">
    <text evidence="5">The sequence shown here is derived from an EMBL/GenBank/DDBJ whole genome shotgun (WGS) entry which is preliminary data.</text>
</comment>
<dbReference type="InterPro" id="IPR036914">
    <property type="entry name" value="MGS-like_dom_sf"/>
</dbReference>
<dbReference type="InterPro" id="IPR018148">
    <property type="entry name" value="Methylglyoxal_synth_AS"/>
</dbReference>
<evidence type="ECO:0000313" key="5">
    <source>
        <dbReference type="EMBL" id="HGY39393.1"/>
    </source>
</evidence>
<evidence type="ECO:0000256" key="2">
    <source>
        <dbReference type="HAMAP-Rule" id="MF_00549"/>
    </source>
</evidence>
<name>A0A7V4WLG4_9BACT</name>
<feature type="active site" description="Proton donor/acceptor" evidence="2 3">
    <location>
        <position position="71"/>
    </location>
</feature>
<dbReference type="HAMAP" id="MF_00549">
    <property type="entry name" value="Methylglyoxal_synth"/>
    <property type="match status" value="1"/>
</dbReference>
<evidence type="ECO:0000256" key="1">
    <source>
        <dbReference type="ARBA" id="ARBA00006287"/>
    </source>
</evidence>
<feature type="binding site" evidence="2">
    <location>
        <position position="19"/>
    </location>
    <ligand>
        <name>substrate</name>
    </ligand>
</feature>
<dbReference type="PROSITE" id="PS51855">
    <property type="entry name" value="MGS"/>
    <property type="match status" value="1"/>
</dbReference>
<dbReference type="GO" id="GO:0008929">
    <property type="term" value="F:methylglyoxal synthase activity"/>
    <property type="evidence" value="ECO:0007669"/>
    <property type="project" value="UniProtKB-UniRule"/>
</dbReference>
<organism evidence="5">
    <name type="scientific">Candidatus Caldatribacterium saccharofermentans</name>
    <dbReference type="NCBI Taxonomy" id="1454753"/>
    <lineage>
        <taxon>Bacteria</taxon>
        <taxon>Pseudomonadati</taxon>
        <taxon>Atribacterota</taxon>
        <taxon>Atribacteria</taxon>
        <taxon>Atribacterales</taxon>
        <taxon>Candidatus Caldatribacteriaceae</taxon>
        <taxon>Candidatus Caldatribacterium</taxon>
    </lineage>
</organism>
<feature type="binding site" evidence="2">
    <location>
        <begin position="45"/>
        <end position="48"/>
    </location>
    <ligand>
        <name>substrate</name>
    </ligand>
</feature>
<comment type="similarity">
    <text evidence="1 2">Belongs to the methylglyoxal synthase family.</text>
</comment>
<dbReference type="Gene3D" id="3.40.50.1380">
    <property type="entry name" value="Methylglyoxal synthase-like domain"/>
    <property type="match status" value="1"/>
</dbReference>
<dbReference type="SMART" id="SM00851">
    <property type="entry name" value="MGS"/>
    <property type="match status" value="1"/>
</dbReference>
<dbReference type="PANTHER" id="PTHR30492:SF0">
    <property type="entry name" value="METHYLGLYOXAL SYNTHASE"/>
    <property type="match status" value="1"/>
</dbReference>
<dbReference type="NCBIfam" id="TIGR00160">
    <property type="entry name" value="MGSA"/>
    <property type="match status" value="1"/>
</dbReference>
<dbReference type="PROSITE" id="PS01335">
    <property type="entry name" value="METHYLGLYOXAL_SYNTH"/>
    <property type="match status" value="1"/>
</dbReference>
<dbReference type="PIRSF" id="PIRSF006614">
    <property type="entry name" value="Methylglyox_syn"/>
    <property type="match status" value="1"/>
</dbReference>
<feature type="binding site" evidence="2">
    <location>
        <position position="23"/>
    </location>
    <ligand>
        <name>substrate</name>
    </ligand>
</feature>
<feature type="domain" description="MGS-like" evidence="4">
    <location>
        <begin position="5"/>
        <end position="154"/>
    </location>
</feature>